<reference evidence="1 2" key="1">
    <citation type="submission" date="2021-06" db="EMBL/GenBank/DDBJ databases">
        <title>Caerostris darwini draft genome.</title>
        <authorList>
            <person name="Kono N."/>
            <person name="Arakawa K."/>
        </authorList>
    </citation>
    <scope>NUCLEOTIDE SEQUENCE [LARGE SCALE GENOMIC DNA]</scope>
</reference>
<sequence>MNKSNLFAFLAELVSNYHSCPDCGAECQSMSYTWISAKTSLNRFRGQSRALIGAVENVPQHFKARDNGWKGFVHPLSQLRDPSSDSNCHIILFSNGCIKCGDEYGLS</sequence>
<dbReference type="Proteomes" id="UP001054837">
    <property type="component" value="Unassembled WGS sequence"/>
</dbReference>
<dbReference type="EMBL" id="BPLQ01011474">
    <property type="protein sequence ID" value="GIY58192.1"/>
    <property type="molecule type" value="Genomic_DNA"/>
</dbReference>
<keyword evidence="2" id="KW-1185">Reference proteome</keyword>
<comment type="caution">
    <text evidence="1">The sequence shown here is derived from an EMBL/GenBank/DDBJ whole genome shotgun (WGS) entry which is preliminary data.</text>
</comment>
<gene>
    <name evidence="1" type="ORF">CDAR_478211</name>
</gene>
<dbReference type="AlphaFoldDB" id="A0AAV4UJT9"/>
<accession>A0AAV4UJT9</accession>
<name>A0AAV4UJT9_9ARAC</name>
<evidence type="ECO:0000313" key="2">
    <source>
        <dbReference type="Proteomes" id="UP001054837"/>
    </source>
</evidence>
<evidence type="ECO:0000313" key="1">
    <source>
        <dbReference type="EMBL" id="GIY58192.1"/>
    </source>
</evidence>
<organism evidence="1 2">
    <name type="scientific">Caerostris darwini</name>
    <dbReference type="NCBI Taxonomy" id="1538125"/>
    <lineage>
        <taxon>Eukaryota</taxon>
        <taxon>Metazoa</taxon>
        <taxon>Ecdysozoa</taxon>
        <taxon>Arthropoda</taxon>
        <taxon>Chelicerata</taxon>
        <taxon>Arachnida</taxon>
        <taxon>Araneae</taxon>
        <taxon>Araneomorphae</taxon>
        <taxon>Entelegynae</taxon>
        <taxon>Araneoidea</taxon>
        <taxon>Araneidae</taxon>
        <taxon>Caerostris</taxon>
    </lineage>
</organism>
<protein>
    <submittedName>
        <fullName evidence="1">Uncharacterized protein</fullName>
    </submittedName>
</protein>
<proteinExistence type="predicted"/>